<dbReference type="Proteomes" id="UP000095563">
    <property type="component" value="Unassembled WGS sequence"/>
</dbReference>
<evidence type="ECO:0000313" key="2">
    <source>
        <dbReference type="Proteomes" id="UP000095563"/>
    </source>
</evidence>
<dbReference type="Gene3D" id="2.40.30.200">
    <property type="match status" value="1"/>
</dbReference>
<dbReference type="AlphaFoldDB" id="A0A174QLQ4"/>
<accession>A0A174QLQ4</accession>
<dbReference type="EMBL" id="CZBO01000001">
    <property type="protein sequence ID" value="CUP72696.1"/>
    <property type="molecule type" value="Genomic_DNA"/>
</dbReference>
<dbReference type="RefSeq" id="WP_055206624.1">
    <property type="nucleotide sequence ID" value="NZ_CZBO01000001.1"/>
</dbReference>
<reference evidence="1 2" key="1">
    <citation type="submission" date="2015-09" db="EMBL/GenBank/DDBJ databases">
        <authorList>
            <consortium name="Pathogen Informatics"/>
        </authorList>
    </citation>
    <scope>NUCLEOTIDE SEQUENCE [LARGE SCALE GENOMIC DNA]</scope>
    <source>
        <strain evidence="1 2">2789STDY5834956</strain>
    </source>
</reference>
<protein>
    <submittedName>
        <fullName evidence="1">Phage tail component</fullName>
    </submittedName>
</protein>
<dbReference type="NCBIfam" id="TIGR01633">
    <property type="entry name" value="phi3626_gp14_N"/>
    <property type="match status" value="1"/>
</dbReference>
<organism evidence="1 2">
    <name type="scientific">Clostridium baratii</name>
    <dbReference type="NCBI Taxonomy" id="1561"/>
    <lineage>
        <taxon>Bacteria</taxon>
        <taxon>Bacillati</taxon>
        <taxon>Bacillota</taxon>
        <taxon>Clostridia</taxon>
        <taxon>Eubacteriales</taxon>
        <taxon>Clostridiaceae</taxon>
        <taxon>Clostridium</taxon>
    </lineage>
</organism>
<gene>
    <name evidence="1" type="ORF">ERS852568_00567</name>
</gene>
<dbReference type="InterPro" id="IPR006520">
    <property type="entry name" value="Dit_BPSPP_N"/>
</dbReference>
<proteinExistence type="predicted"/>
<evidence type="ECO:0000313" key="1">
    <source>
        <dbReference type="EMBL" id="CUP72696.1"/>
    </source>
</evidence>
<sequence length="230" mass="27349">MTYFLEFNNIRNYELGISIVKRPNIPSPRKNRFKHEVPGHGDYYTDLGGYSDIVIPVEFNFIEKGKNIKERYRRIKEWANYIDNDKLIFSDDPEFFYKVVDINIDEFQTILRRKGLFKIEFTCRAYLYLIEGFEFTEEKNLYNQFKESSKPLIYIEGNGIVNVSINNKTFSIPVTDYIYIDSELELAYKNKNDLFNIKTGDFPKLDPGENIINYTGNVTKFKIQPRWRCI</sequence>
<name>A0A174QLQ4_9CLOT</name>